<proteinExistence type="predicted"/>
<evidence type="ECO:0000313" key="2">
    <source>
        <dbReference type="Proteomes" id="UP000041770"/>
    </source>
</evidence>
<gene>
    <name evidence="1" type="ORF">ERS013200_01785</name>
</gene>
<reference evidence="1 2" key="1">
    <citation type="submission" date="2015-07" db="EMBL/GenBank/DDBJ databases">
        <authorList>
            <consortium name="Pathogen Informatics"/>
        </authorList>
    </citation>
    <scope>NUCLEOTIDE SEQUENCE [LARGE SCALE GENOMIC DNA]</scope>
    <source>
        <strain evidence="1 2">A316</strain>
    </source>
</reference>
<dbReference type="Proteomes" id="UP000041770">
    <property type="component" value="Unassembled WGS sequence"/>
</dbReference>
<dbReference type="AlphaFoldDB" id="A0A655QLU1"/>
<accession>A0A655QLU1</accession>
<dbReference type="EMBL" id="CWQY01000010">
    <property type="protein sequence ID" value="CSC60488.1"/>
    <property type="molecule type" value="Genomic_DNA"/>
</dbReference>
<organism evidence="1 2">
    <name type="scientific">Vibrio cholerae</name>
    <dbReference type="NCBI Taxonomy" id="666"/>
    <lineage>
        <taxon>Bacteria</taxon>
        <taxon>Pseudomonadati</taxon>
        <taxon>Pseudomonadota</taxon>
        <taxon>Gammaproteobacteria</taxon>
        <taxon>Vibrionales</taxon>
        <taxon>Vibrionaceae</taxon>
        <taxon>Vibrio</taxon>
    </lineage>
</organism>
<evidence type="ECO:0000313" key="1">
    <source>
        <dbReference type="EMBL" id="CSC60488.1"/>
    </source>
</evidence>
<sequence length="74" mass="7719">MVRSALPQVVLHTKSAAIAPAAAAALVLRKILPTDVAFSKSDTINCEPPLKPNQPNHRINVPSVANGMLEPGIG</sequence>
<name>A0A655QLU1_VIBCL</name>
<protein>
    <submittedName>
        <fullName evidence="1">Uncharacterized protein</fullName>
    </submittedName>
</protein>